<dbReference type="Gene3D" id="2.40.30.10">
    <property type="entry name" value="Translation factors"/>
    <property type="match status" value="2"/>
</dbReference>
<dbReference type="Pfam" id="PF00009">
    <property type="entry name" value="GTP_EFTU"/>
    <property type="match status" value="1"/>
</dbReference>
<evidence type="ECO:0000256" key="4">
    <source>
        <dbReference type="ARBA" id="ARBA00022741"/>
    </source>
</evidence>
<dbReference type="FunFam" id="3.40.50.10050:FF:000001">
    <property type="entry name" value="Translation initiation factor IF-2"/>
    <property type="match status" value="1"/>
</dbReference>
<sequence length="499" mass="55186">MAHTKTQLKTEMQIRPPIVVVMGHVDHGKSSLLEAIREDFRITSKESGGITQHIGAYQAEYKGKSITFIDTPGHALFSKMRSRGTRVADIAVLVVAADEGVKPQTLEALEQIQKAELPFVVALNKIDKPEANMERVKQELAQHNVLVETYGGQVPSVGTSAISKQGIPDLLEVILLMAELEELNADPQKEAEGVVIEAYMDKRRGPTATLLVLNGTLHIGDTIATATSTGKVRIMEDFQKKQVKQAVPSMPAVVIGFMQPPQIGEEFRVLKAGETFEVSSAQLATQKEEPGTKHKHILNFILKADVAGSLEAIEQVVSSLAIEENGVKARVVKAEVGDIGENDLKLAKITEALIFGFHVKIAPQIEQLAQRDNIHIEMFKIIYELVERAQQKLKEYFEQQERREEVGDLEILATFSDHKGKQVIGGKVTIGQARKNTRVELVREGKVIDQGRVTNLQRQKKDAVSIPQGEECGIQYEGHEAVQAGDILRFYIEHKSQKP</sequence>
<gene>
    <name evidence="10" type="ORF">A3C04_04040</name>
</gene>
<dbReference type="GO" id="GO:0005525">
    <property type="term" value="F:GTP binding"/>
    <property type="evidence" value="ECO:0007669"/>
    <property type="project" value="UniProtKB-KW"/>
</dbReference>
<dbReference type="PANTHER" id="PTHR43381">
    <property type="entry name" value="TRANSLATION INITIATION FACTOR IF-2-RELATED"/>
    <property type="match status" value="1"/>
</dbReference>
<comment type="function">
    <text evidence="8">One of the essential components for the initiation of protein synthesis. Protects formylmethionyl-tRNA from spontaneous hydrolysis and promotes its binding to the 30S ribosomal subunits. Also involved in the hydrolysis of GTP during the formation of the 70S ribosomal complex.</text>
</comment>
<dbReference type="InterPro" id="IPR009000">
    <property type="entry name" value="Transl_B-barrel_sf"/>
</dbReference>
<organism evidence="10 11">
    <name type="scientific">Candidatus Wildermuthbacteria bacterium RIFCSPHIGHO2_02_FULL_45_25</name>
    <dbReference type="NCBI Taxonomy" id="1802450"/>
    <lineage>
        <taxon>Bacteria</taxon>
        <taxon>Candidatus Wildermuthiibacteriota</taxon>
    </lineage>
</organism>
<dbReference type="InterPro" id="IPR015760">
    <property type="entry name" value="TIF_IF2"/>
</dbReference>
<dbReference type="CDD" id="cd01887">
    <property type="entry name" value="IF2_eIF5B"/>
    <property type="match status" value="1"/>
</dbReference>
<dbReference type="EMBL" id="MHTV01000032">
    <property type="protein sequence ID" value="OHA66483.1"/>
    <property type="molecule type" value="Genomic_DNA"/>
</dbReference>
<dbReference type="PANTHER" id="PTHR43381:SF4">
    <property type="entry name" value="EUKARYOTIC TRANSLATION INITIATION FACTOR 5B"/>
    <property type="match status" value="1"/>
</dbReference>
<comment type="caution">
    <text evidence="10">The sequence shown here is derived from an EMBL/GenBank/DDBJ whole genome shotgun (WGS) entry which is preliminary data.</text>
</comment>
<dbReference type="GO" id="GO:0003924">
    <property type="term" value="F:GTPase activity"/>
    <property type="evidence" value="ECO:0007669"/>
    <property type="project" value="InterPro"/>
</dbReference>
<dbReference type="NCBIfam" id="TIGR00487">
    <property type="entry name" value="IF-2"/>
    <property type="match status" value="1"/>
</dbReference>
<dbReference type="InterPro" id="IPR044145">
    <property type="entry name" value="IF2_II"/>
</dbReference>
<evidence type="ECO:0000256" key="1">
    <source>
        <dbReference type="ARBA" id="ARBA00007733"/>
    </source>
</evidence>
<evidence type="ECO:0000313" key="10">
    <source>
        <dbReference type="EMBL" id="OHA66483.1"/>
    </source>
</evidence>
<dbReference type="Gene3D" id="3.40.50.10050">
    <property type="entry name" value="Translation initiation factor IF- 2, domain 3"/>
    <property type="match status" value="1"/>
</dbReference>
<evidence type="ECO:0000256" key="8">
    <source>
        <dbReference type="RuleBase" id="RU000644"/>
    </source>
</evidence>
<dbReference type="CDD" id="cd03702">
    <property type="entry name" value="IF2_mtIF2_II"/>
    <property type="match status" value="1"/>
</dbReference>
<dbReference type="InterPro" id="IPR053905">
    <property type="entry name" value="EF-G-like_DII"/>
</dbReference>
<keyword evidence="3 8" id="KW-0396">Initiation factor</keyword>
<evidence type="ECO:0000256" key="5">
    <source>
        <dbReference type="ARBA" id="ARBA00022917"/>
    </source>
</evidence>
<evidence type="ECO:0000256" key="7">
    <source>
        <dbReference type="NCBIfam" id="TIGR00487"/>
    </source>
</evidence>
<dbReference type="InterPro" id="IPR005225">
    <property type="entry name" value="Small_GTP-bd"/>
</dbReference>
<dbReference type="PROSITE" id="PS51722">
    <property type="entry name" value="G_TR_2"/>
    <property type="match status" value="1"/>
</dbReference>
<keyword evidence="6" id="KW-0342">GTP-binding</keyword>
<dbReference type="NCBIfam" id="TIGR00231">
    <property type="entry name" value="small_GTP"/>
    <property type="match status" value="1"/>
</dbReference>
<dbReference type="Proteomes" id="UP000178092">
    <property type="component" value="Unassembled WGS sequence"/>
</dbReference>
<protein>
    <recommendedName>
        <fullName evidence="2 7">Translation initiation factor IF-2</fullName>
    </recommendedName>
</protein>
<dbReference type="InterPro" id="IPR000178">
    <property type="entry name" value="TF_IF2_bacterial-like"/>
</dbReference>
<keyword evidence="4" id="KW-0547">Nucleotide-binding</keyword>
<dbReference type="FunFam" id="3.40.50.300:FF:000019">
    <property type="entry name" value="Translation initiation factor IF-2"/>
    <property type="match status" value="1"/>
</dbReference>
<dbReference type="Pfam" id="PF11987">
    <property type="entry name" value="IF-2"/>
    <property type="match status" value="1"/>
</dbReference>
<evidence type="ECO:0000313" key="11">
    <source>
        <dbReference type="Proteomes" id="UP000178092"/>
    </source>
</evidence>
<evidence type="ECO:0000259" key="9">
    <source>
        <dbReference type="PROSITE" id="PS51722"/>
    </source>
</evidence>
<reference evidence="10 11" key="1">
    <citation type="journal article" date="2016" name="Nat. Commun.">
        <title>Thousands of microbial genomes shed light on interconnected biogeochemical processes in an aquifer system.</title>
        <authorList>
            <person name="Anantharaman K."/>
            <person name="Brown C.T."/>
            <person name="Hug L.A."/>
            <person name="Sharon I."/>
            <person name="Castelle C.J."/>
            <person name="Probst A.J."/>
            <person name="Thomas B.C."/>
            <person name="Singh A."/>
            <person name="Wilkins M.J."/>
            <person name="Karaoz U."/>
            <person name="Brodie E.L."/>
            <person name="Williams K.H."/>
            <person name="Hubbard S.S."/>
            <person name="Banfield J.F."/>
        </authorList>
    </citation>
    <scope>NUCLEOTIDE SEQUENCE [LARGE SCALE GENOMIC DNA]</scope>
</reference>
<dbReference type="AlphaFoldDB" id="A0A1G2R127"/>
<dbReference type="GO" id="GO:0005737">
    <property type="term" value="C:cytoplasm"/>
    <property type="evidence" value="ECO:0007669"/>
    <property type="project" value="UniProtKB-UniRule"/>
</dbReference>
<proteinExistence type="inferred from homology"/>
<dbReference type="GO" id="GO:0003743">
    <property type="term" value="F:translation initiation factor activity"/>
    <property type="evidence" value="ECO:0007669"/>
    <property type="project" value="UniProtKB-UniRule"/>
</dbReference>
<comment type="similarity">
    <text evidence="1 8">Belongs to the TRAFAC class translation factor GTPase superfamily. Classic translation factor GTPase family. IF-2 subfamily.</text>
</comment>
<name>A0A1G2R127_9BACT</name>
<dbReference type="SUPFAM" id="SSF52540">
    <property type="entry name" value="P-loop containing nucleoside triphosphate hydrolases"/>
    <property type="match status" value="1"/>
</dbReference>
<evidence type="ECO:0000256" key="2">
    <source>
        <dbReference type="ARBA" id="ARBA00020675"/>
    </source>
</evidence>
<keyword evidence="5 8" id="KW-0648">Protein biosynthesis</keyword>
<dbReference type="Gene3D" id="3.40.50.300">
    <property type="entry name" value="P-loop containing nucleotide triphosphate hydrolases"/>
    <property type="match status" value="1"/>
</dbReference>
<dbReference type="InterPro" id="IPR023115">
    <property type="entry name" value="TIF_IF2_dom3"/>
</dbReference>
<dbReference type="InterPro" id="IPR027417">
    <property type="entry name" value="P-loop_NTPase"/>
</dbReference>
<accession>A0A1G2R127</accession>
<dbReference type="InterPro" id="IPR036925">
    <property type="entry name" value="TIF_IF2_dom3_sf"/>
</dbReference>
<feature type="domain" description="Tr-type G" evidence="9">
    <location>
        <begin position="14"/>
        <end position="188"/>
    </location>
</feature>
<evidence type="ECO:0000256" key="3">
    <source>
        <dbReference type="ARBA" id="ARBA00022540"/>
    </source>
</evidence>
<dbReference type="SUPFAM" id="SSF50447">
    <property type="entry name" value="Translation proteins"/>
    <property type="match status" value="2"/>
</dbReference>
<dbReference type="SUPFAM" id="SSF52156">
    <property type="entry name" value="Initiation factor IF2/eIF5b, domain 3"/>
    <property type="match status" value="1"/>
</dbReference>
<evidence type="ECO:0000256" key="6">
    <source>
        <dbReference type="ARBA" id="ARBA00023134"/>
    </source>
</evidence>
<dbReference type="InterPro" id="IPR000795">
    <property type="entry name" value="T_Tr_GTP-bd_dom"/>
</dbReference>
<dbReference type="Pfam" id="PF22042">
    <property type="entry name" value="EF-G_D2"/>
    <property type="match status" value="1"/>
</dbReference>